<accession>A0AAD5R2K8</accession>
<proteinExistence type="predicted"/>
<dbReference type="EMBL" id="JAHQIW010006175">
    <property type="protein sequence ID" value="KAJ1368395.1"/>
    <property type="molecule type" value="Genomic_DNA"/>
</dbReference>
<organism evidence="1 2">
    <name type="scientific">Parelaphostrongylus tenuis</name>
    <name type="common">Meningeal worm</name>
    <dbReference type="NCBI Taxonomy" id="148309"/>
    <lineage>
        <taxon>Eukaryota</taxon>
        <taxon>Metazoa</taxon>
        <taxon>Ecdysozoa</taxon>
        <taxon>Nematoda</taxon>
        <taxon>Chromadorea</taxon>
        <taxon>Rhabditida</taxon>
        <taxon>Rhabditina</taxon>
        <taxon>Rhabditomorpha</taxon>
        <taxon>Strongyloidea</taxon>
        <taxon>Metastrongylidae</taxon>
        <taxon>Parelaphostrongylus</taxon>
    </lineage>
</organism>
<reference evidence="1" key="1">
    <citation type="submission" date="2021-06" db="EMBL/GenBank/DDBJ databases">
        <title>Parelaphostrongylus tenuis whole genome reference sequence.</title>
        <authorList>
            <person name="Garwood T.J."/>
            <person name="Larsen P.A."/>
            <person name="Fountain-Jones N.M."/>
            <person name="Garbe J.R."/>
            <person name="Macchietto M.G."/>
            <person name="Kania S.A."/>
            <person name="Gerhold R.W."/>
            <person name="Richards J.E."/>
            <person name="Wolf T.M."/>
        </authorList>
    </citation>
    <scope>NUCLEOTIDE SEQUENCE</scope>
    <source>
        <strain evidence="1">MNPRO001-30</strain>
        <tissue evidence="1">Meninges</tissue>
    </source>
</reference>
<protein>
    <submittedName>
        <fullName evidence="1">Uncharacterized protein</fullName>
    </submittedName>
</protein>
<dbReference type="Proteomes" id="UP001196413">
    <property type="component" value="Unassembled WGS sequence"/>
</dbReference>
<sequence length="53" mass="5902">MDGCRTTKGRMEYVLESAQLVKTERPSIQVQDKVALEANFAPHLPRITRCAAA</sequence>
<evidence type="ECO:0000313" key="1">
    <source>
        <dbReference type="EMBL" id="KAJ1368395.1"/>
    </source>
</evidence>
<evidence type="ECO:0000313" key="2">
    <source>
        <dbReference type="Proteomes" id="UP001196413"/>
    </source>
</evidence>
<comment type="caution">
    <text evidence="1">The sequence shown here is derived from an EMBL/GenBank/DDBJ whole genome shotgun (WGS) entry which is preliminary data.</text>
</comment>
<dbReference type="AlphaFoldDB" id="A0AAD5R2K8"/>
<name>A0AAD5R2K8_PARTN</name>
<keyword evidence="2" id="KW-1185">Reference proteome</keyword>
<gene>
    <name evidence="1" type="ORF">KIN20_029519</name>
</gene>